<protein>
    <submittedName>
        <fullName evidence="1">Uncharacterized protein</fullName>
    </submittedName>
</protein>
<comment type="caution">
    <text evidence="1">The sequence shown here is derived from an EMBL/GenBank/DDBJ whole genome shotgun (WGS) entry which is preliminary data.</text>
</comment>
<organism evidence="1 2">
    <name type="scientific">Eruca vesicaria subsp. sativa</name>
    <name type="common">Garden rocket</name>
    <name type="synonym">Eruca sativa</name>
    <dbReference type="NCBI Taxonomy" id="29727"/>
    <lineage>
        <taxon>Eukaryota</taxon>
        <taxon>Viridiplantae</taxon>
        <taxon>Streptophyta</taxon>
        <taxon>Embryophyta</taxon>
        <taxon>Tracheophyta</taxon>
        <taxon>Spermatophyta</taxon>
        <taxon>Magnoliopsida</taxon>
        <taxon>eudicotyledons</taxon>
        <taxon>Gunneridae</taxon>
        <taxon>Pentapetalae</taxon>
        <taxon>rosids</taxon>
        <taxon>malvids</taxon>
        <taxon>Brassicales</taxon>
        <taxon>Brassicaceae</taxon>
        <taxon>Brassiceae</taxon>
        <taxon>Eruca</taxon>
    </lineage>
</organism>
<reference evidence="1 2" key="1">
    <citation type="submission" date="2022-03" db="EMBL/GenBank/DDBJ databases">
        <authorList>
            <person name="Macdonald S."/>
            <person name="Ahmed S."/>
            <person name="Newling K."/>
        </authorList>
    </citation>
    <scope>NUCLEOTIDE SEQUENCE [LARGE SCALE GENOMIC DNA]</scope>
</reference>
<accession>A0ABC8LJ88</accession>
<dbReference type="Proteomes" id="UP001642260">
    <property type="component" value="Unassembled WGS sequence"/>
</dbReference>
<gene>
    <name evidence="1" type="ORF">ERUC_LOCUS36036</name>
</gene>
<evidence type="ECO:0000313" key="2">
    <source>
        <dbReference type="Proteomes" id="UP001642260"/>
    </source>
</evidence>
<evidence type="ECO:0000313" key="1">
    <source>
        <dbReference type="EMBL" id="CAH8383553.1"/>
    </source>
</evidence>
<dbReference type="PANTHER" id="PTHR31672">
    <property type="entry name" value="BNACNNG10540D PROTEIN"/>
    <property type="match status" value="1"/>
</dbReference>
<dbReference type="InterPro" id="IPR050796">
    <property type="entry name" value="SCF_F-box_component"/>
</dbReference>
<dbReference type="EMBL" id="CAKOAT010592931">
    <property type="protein sequence ID" value="CAH8383553.1"/>
    <property type="molecule type" value="Genomic_DNA"/>
</dbReference>
<sequence length="246" mass="27904">MYGFEIKSGRNSWTCSKTTLTCNSRNLDGRMKNPVYLDGYLHWLKKDGSIVAFNPETEKARLIQTQLPNIGLGSETLFALEDNNLTTLVSNKEGFTYIYALKNILTNPKWVLVKHIKNGTSVKDRVNCKVGAYNGKCLLLGSGSYDRAVLVYDLSANEWVVMDSLPIECDPCQDFFLFTPSPHSVVGLDEKLAYRDKRISSLSTIMTLVDPNSPENRLMKMSGEEKEEEMKLLLYKQNTNKKRRVV</sequence>
<dbReference type="InterPro" id="IPR011043">
    <property type="entry name" value="Gal_Oxase/kelch_b-propeller"/>
</dbReference>
<keyword evidence="2" id="KW-1185">Reference proteome</keyword>
<dbReference type="SUPFAM" id="SSF50965">
    <property type="entry name" value="Galactose oxidase, central domain"/>
    <property type="match status" value="1"/>
</dbReference>
<dbReference type="AlphaFoldDB" id="A0ABC8LJ88"/>
<proteinExistence type="predicted"/>
<name>A0ABC8LJ88_ERUVS</name>